<dbReference type="NCBIfam" id="NF005559">
    <property type="entry name" value="PRK07231.1"/>
    <property type="match status" value="1"/>
</dbReference>
<evidence type="ECO:0000256" key="1">
    <source>
        <dbReference type="ARBA" id="ARBA00006484"/>
    </source>
</evidence>
<accession>A0A1Z5IFW7</accession>
<dbReference type="PRINTS" id="PR00081">
    <property type="entry name" value="GDHRDH"/>
</dbReference>
<dbReference type="RefSeq" id="WP_054655704.1">
    <property type="nucleotide sequence ID" value="NZ_BBFL01000012.1"/>
</dbReference>
<reference evidence="3 4" key="1">
    <citation type="submission" date="2015-11" db="EMBL/GenBank/DDBJ databases">
        <title>Draft genome sequences of new species of the genus Lactobacillus isolated from orchardgrass silage.</title>
        <authorList>
            <person name="Tohno M."/>
            <person name="Tanizawa Y."/>
            <person name="Arita M."/>
        </authorList>
    </citation>
    <scope>NUCLEOTIDE SEQUENCE [LARGE SCALE GENOMIC DNA]</scope>
    <source>
        <strain evidence="3 4">IWT126</strain>
    </source>
</reference>
<dbReference type="PRINTS" id="PR00080">
    <property type="entry name" value="SDRFAMILY"/>
</dbReference>
<sequence length="258" mass="27148">MDLGLKDKVAIITGGGTGIGRKTAELLLNEGAKVVINGRRADVLKSTLKAIDPSGEHSAYVAGDIADPATSKQLVAKTVDQFGGVDVLINNTGKFGPKPFMDYTPDEIQSYLDVIVKGTLYPVQAVAPEMKKRGKGAIVNTGSMWALAAVEPTPSTAYSAAMAGRHALTKNLAVELASDQIRVNAVAPAVVETPIYNTFLPDKEVPKVLNGFNEFHPLGRNGQPKDVAQAIIYLASEAASWITGVVLPVDGGATARLR</sequence>
<dbReference type="OrthoDB" id="9803333at2"/>
<evidence type="ECO:0000313" key="3">
    <source>
        <dbReference type="EMBL" id="GAX00667.1"/>
    </source>
</evidence>
<evidence type="ECO:0000256" key="2">
    <source>
        <dbReference type="ARBA" id="ARBA00023002"/>
    </source>
</evidence>
<dbReference type="EMBL" id="BCMG01000003">
    <property type="protein sequence ID" value="GAX00667.1"/>
    <property type="molecule type" value="Genomic_DNA"/>
</dbReference>
<dbReference type="InterPro" id="IPR036291">
    <property type="entry name" value="NAD(P)-bd_dom_sf"/>
</dbReference>
<dbReference type="Pfam" id="PF13561">
    <property type="entry name" value="adh_short_C2"/>
    <property type="match status" value="1"/>
</dbReference>
<gene>
    <name evidence="3" type="ORF">IWT126_00682</name>
</gene>
<comment type="similarity">
    <text evidence="1">Belongs to the short-chain dehydrogenases/reductases (SDR) family.</text>
</comment>
<dbReference type="GO" id="GO:0008206">
    <property type="term" value="P:bile acid metabolic process"/>
    <property type="evidence" value="ECO:0007669"/>
    <property type="project" value="UniProtKB-ARBA"/>
</dbReference>
<dbReference type="PANTHER" id="PTHR42760">
    <property type="entry name" value="SHORT-CHAIN DEHYDROGENASES/REDUCTASES FAMILY MEMBER"/>
    <property type="match status" value="1"/>
</dbReference>
<dbReference type="STRING" id="1302250.GCA_001313225_02555"/>
<dbReference type="FunFam" id="3.40.50.720:FF:000084">
    <property type="entry name" value="Short-chain dehydrogenase reductase"/>
    <property type="match status" value="1"/>
</dbReference>
<dbReference type="SUPFAM" id="SSF51735">
    <property type="entry name" value="NAD(P)-binding Rossmann-fold domains"/>
    <property type="match status" value="1"/>
</dbReference>
<comment type="caution">
    <text evidence="3">The sequence shown here is derived from an EMBL/GenBank/DDBJ whole genome shotgun (WGS) entry which is preliminary data.</text>
</comment>
<proteinExistence type="inferred from homology"/>
<dbReference type="CDD" id="cd05233">
    <property type="entry name" value="SDR_c"/>
    <property type="match status" value="1"/>
</dbReference>
<keyword evidence="2" id="KW-0560">Oxidoreductase</keyword>
<dbReference type="InterPro" id="IPR002347">
    <property type="entry name" value="SDR_fam"/>
</dbReference>
<protein>
    <submittedName>
        <fullName evidence="3">FabG-like short-chain dehydrogenase/reductase</fullName>
    </submittedName>
</protein>
<evidence type="ECO:0000313" key="4">
    <source>
        <dbReference type="Proteomes" id="UP000198402"/>
    </source>
</evidence>
<dbReference type="AlphaFoldDB" id="A0A1Z5IFW7"/>
<organism evidence="3 4">
    <name type="scientific">Secundilactobacillus silagei JCM 19001</name>
    <dbReference type="NCBI Taxonomy" id="1302250"/>
    <lineage>
        <taxon>Bacteria</taxon>
        <taxon>Bacillati</taxon>
        <taxon>Bacillota</taxon>
        <taxon>Bacilli</taxon>
        <taxon>Lactobacillales</taxon>
        <taxon>Lactobacillaceae</taxon>
        <taxon>Secundilactobacillus</taxon>
    </lineage>
</organism>
<keyword evidence="4" id="KW-1185">Reference proteome</keyword>
<dbReference type="Proteomes" id="UP000198402">
    <property type="component" value="Unassembled WGS sequence"/>
</dbReference>
<dbReference type="GO" id="GO:0016616">
    <property type="term" value="F:oxidoreductase activity, acting on the CH-OH group of donors, NAD or NADP as acceptor"/>
    <property type="evidence" value="ECO:0007669"/>
    <property type="project" value="TreeGrafter"/>
</dbReference>
<name>A0A1Z5IFW7_9LACO</name>
<dbReference type="Gene3D" id="3.40.50.720">
    <property type="entry name" value="NAD(P)-binding Rossmann-like Domain"/>
    <property type="match status" value="1"/>
</dbReference>